<organism evidence="8 9">
    <name type="scientific">Streptomyces montanisoli</name>
    <dbReference type="NCBI Taxonomy" id="2798581"/>
    <lineage>
        <taxon>Bacteria</taxon>
        <taxon>Bacillati</taxon>
        <taxon>Actinomycetota</taxon>
        <taxon>Actinomycetes</taxon>
        <taxon>Kitasatosporales</taxon>
        <taxon>Streptomycetaceae</taxon>
        <taxon>Streptomyces</taxon>
    </lineage>
</organism>
<keyword evidence="5 7" id="KW-0413">Isomerase</keyword>
<evidence type="ECO:0000256" key="1">
    <source>
        <dbReference type="ARBA" id="ARBA00000056"/>
    </source>
</evidence>
<evidence type="ECO:0000313" key="9">
    <source>
        <dbReference type="Proteomes" id="UP000670475"/>
    </source>
</evidence>
<evidence type="ECO:0000256" key="7">
    <source>
        <dbReference type="HAMAP-Rule" id="MF_01235"/>
    </source>
</evidence>
<comment type="similarity">
    <text evidence="4 7">Belongs to the NanE family.</text>
</comment>
<comment type="pathway">
    <text evidence="3 7">Amino-sugar metabolism; N-acetylneuraminate degradation; D-fructose 6-phosphate from N-acetylneuraminate: step 3/5.</text>
</comment>
<proteinExistence type="inferred from homology"/>
<dbReference type="Proteomes" id="UP000670475">
    <property type="component" value="Unassembled WGS sequence"/>
</dbReference>
<comment type="catalytic activity">
    <reaction evidence="1 7">
        <text>an N-acyl-D-glucosamine 6-phosphate = an N-acyl-D-mannosamine 6-phosphate</text>
        <dbReference type="Rhea" id="RHEA:23932"/>
        <dbReference type="ChEBI" id="CHEBI:57599"/>
        <dbReference type="ChEBI" id="CHEBI:57666"/>
        <dbReference type="EC" id="5.1.3.9"/>
    </reaction>
</comment>
<evidence type="ECO:0000256" key="5">
    <source>
        <dbReference type="ARBA" id="ARBA00023235"/>
    </source>
</evidence>
<dbReference type="Pfam" id="PF04131">
    <property type="entry name" value="NanE"/>
    <property type="match status" value="1"/>
</dbReference>
<evidence type="ECO:0000256" key="6">
    <source>
        <dbReference type="ARBA" id="ARBA00023277"/>
    </source>
</evidence>
<dbReference type="GO" id="GO:0047465">
    <property type="term" value="F:N-acylglucosamine-6-phosphate 2-epimerase activity"/>
    <property type="evidence" value="ECO:0007669"/>
    <property type="project" value="UniProtKB-EC"/>
</dbReference>
<dbReference type="GO" id="GO:0005975">
    <property type="term" value="P:carbohydrate metabolic process"/>
    <property type="evidence" value="ECO:0007669"/>
    <property type="project" value="UniProtKB-UniRule"/>
</dbReference>
<accession>A0A940MFD7</accession>
<dbReference type="PANTHER" id="PTHR36204:SF1">
    <property type="entry name" value="N-ACETYLMANNOSAMINE-6-PHOSPHATE 2-EPIMERASE-RELATED"/>
    <property type="match status" value="1"/>
</dbReference>
<dbReference type="SUPFAM" id="SSF51366">
    <property type="entry name" value="Ribulose-phoshate binding barrel"/>
    <property type="match status" value="1"/>
</dbReference>
<dbReference type="InterPro" id="IPR011060">
    <property type="entry name" value="RibuloseP-bd_barrel"/>
</dbReference>
<dbReference type="RefSeq" id="WP_209339406.1">
    <property type="nucleotide sequence ID" value="NZ_JAGIQL010000025.1"/>
</dbReference>
<evidence type="ECO:0000256" key="2">
    <source>
        <dbReference type="ARBA" id="ARBA00002147"/>
    </source>
</evidence>
<dbReference type="EC" id="5.1.3.9" evidence="7"/>
<keyword evidence="9" id="KW-1185">Reference proteome</keyword>
<evidence type="ECO:0000256" key="3">
    <source>
        <dbReference type="ARBA" id="ARBA00005081"/>
    </source>
</evidence>
<dbReference type="GO" id="GO:0005829">
    <property type="term" value="C:cytosol"/>
    <property type="evidence" value="ECO:0007669"/>
    <property type="project" value="TreeGrafter"/>
</dbReference>
<reference evidence="8" key="1">
    <citation type="submission" date="2021-03" db="EMBL/GenBank/DDBJ databases">
        <title>Whole genome sequence of Streptomyces bomunensis MMS17-BM035.</title>
        <authorList>
            <person name="Lee J.H."/>
        </authorList>
    </citation>
    <scope>NUCLEOTIDE SEQUENCE</scope>
    <source>
        <strain evidence="8">MMS17-BM035</strain>
    </source>
</reference>
<dbReference type="GO" id="GO:0006053">
    <property type="term" value="P:N-acetylmannosamine catabolic process"/>
    <property type="evidence" value="ECO:0007669"/>
    <property type="project" value="TreeGrafter"/>
</dbReference>
<keyword evidence="6 7" id="KW-0119">Carbohydrate metabolism</keyword>
<evidence type="ECO:0000313" key="8">
    <source>
        <dbReference type="EMBL" id="MBP0457638.1"/>
    </source>
</evidence>
<dbReference type="InterPro" id="IPR007260">
    <property type="entry name" value="NanE"/>
</dbReference>
<dbReference type="GO" id="GO:0019262">
    <property type="term" value="P:N-acetylneuraminate catabolic process"/>
    <property type="evidence" value="ECO:0007669"/>
    <property type="project" value="UniProtKB-UniRule"/>
</dbReference>
<gene>
    <name evidence="7" type="primary">nanE</name>
    <name evidence="8" type="ORF">JFN87_09010</name>
</gene>
<dbReference type="EMBL" id="JAGIQL010000025">
    <property type="protein sequence ID" value="MBP0457638.1"/>
    <property type="molecule type" value="Genomic_DNA"/>
</dbReference>
<comment type="function">
    <text evidence="2 7">Converts N-acetylmannosamine-6-phosphate (ManNAc-6-P) to N-acetylglucosamine-6-phosphate (GlcNAc-6-P).</text>
</comment>
<dbReference type="NCBIfam" id="NF002231">
    <property type="entry name" value="PRK01130.1"/>
    <property type="match status" value="1"/>
</dbReference>
<sequence length="234" mass="23480">MTGTPRPAPASSDSRLLGLRGGLVVSCQARAGLPLHGPHHMTAMARAAVDGGAVGIRAEGTDDVRAIRTAVELPVIGLWKTDDPGVFITPTPAHAIAVAEAGADIVAADATARPRPDGGDFAGTVAAVHRLGRLVMADVATVEEGLAAQEAGADMVSTTLSGYTDGGTPPLDPDIGLVARLAGRLTVPVFAEGRIHSPAQARAALDAGAWAVVVGTAITAPQWITAQFAGALSA</sequence>
<dbReference type="InterPro" id="IPR013785">
    <property type="entry name" value="Aldolase_TIM"/>
</dbReference>
<dbReference type="HAMAP" id="MF_01235">
    <property type="entry name" value="ManNAc6P_epimer"/>
    <property type="match status" value="1"/>
</dbReference>
<dbReference type="Gene3D" id="3.20.20.70">
    <property type="entry name" value="Aldolase class I"/>
    <property type="match status" value="1"/>
</dbReference>
<dbReference type="CDD" id="cd04729">
    <property type="entry name" value="NanE"/>
    <property type="match status" value="1"/>
</dbReference>
<name>A0A940MFD7_9ACTN</name>
<protein>
    <recommendedName>
        <fullName evidence="7">Putative N-acetylmannosamine-6-phosphate 2-epimerase</fullName>
        <ecNumber evidence="7">5.1.3.9</ecNumber>
    </recommendedName>
    <alternativeName>
        <fullName evidence="7">ManNAc-6-P epimerase</fullName>
    </alternativeName>
</protein>
<evidence type="ECO:0000256" key="4">
    <source>
        <dbReference type="ARBA" id="ARBA00007439"/>
    </source>
</evidence>
<dbReference type="PANTHER" id="PTHR36204">
    <property type="entry name" value="N-ACETYLMANNOSAMINE-6-PHOSPHATE 2-EPIMERASE-RELATED"/>
    <property type="match status" value="1"/>
</dbReference>
<dbReference type="AlphaFoldDB" id="A0A940MFD7"/>
<comment type="caution">
    <text evidence="8">The sequence shown here is derived from an EMBL/GenBank/DDBJ whole genome shotgun (WGS) entry which is preliminary data.</text>
</comment>